<organism evidence="2 3">
    <name type="scientific">Paracidovorax avenae (strain ATCC 19860 / DSM 7227 / CCUG 15838 / JCM 20985 / LMG 2117 / NCPPB 1011)</name>
    <name type="common">Acidovorax avenae</name>
    <dbReference type="NCBI Taxonomy" id="643561"/>
    <lineage>
        <taxon>Bacteria</taxon>
        <taxon>Pseudomonadati</taxon>
        <taxon>Pseudomonadota</taxon>
        <taxon>Betaproteobacteria</taxon>
        <taxon>Burkholderiales</taxon>
        <taxon>Comamonadaceae</taxon>
        <taxon>Paracidovorax</taxon>
    </lineage>
</organism>
<dbReference type="EMBL" id="CP002521">
    <property type="protein sequence ID" value="ADX46051.1"/>
    <property type="molecule type" value="Genomic_DNA"/>
</dbReference>
<dbReference type="PANTHER" id="PTHR43130:SF3">
    <property type="entry name" value="HTH-TYPE TRANSCRIPTIONAL REGULATOR RV1931C"/>
    <property type="match status" value="1"/>
</dbReference>
<sequence length="244" mass="25687">MAHTPSFPRTQRIGILVFPDFEPLDVWGFVEAFSIARFIGTSYTQPPGPCPFQIALISNECSPAAGDAAPAPVRSFNGPRVVPDLFRDQALQEPLDLLMVPGGRGVNSLLEGPDAAGLAALLDWLRSADGRVPVIASVCTGAALLAKAGLLDGMPAATNHQAFGWVAGFGPNVLWDNTSRWVDAGKRVTSAGVSAGTDMAWHLVSRLAGRAVAEAAALAAEYDWHRDPGQPIHYPQQAAVPTSA</sequence>
<dbReference type="PANTHER" id="PTHR43130">
    <property type="entry name" value="ARAC-FAMILY TRANSCRIPTIONAL REGULATOR"/>
    <property type="match status" value="1"/>
</dbReference>
<gene>
    <name evidence="2" type="ordered locus">Acav_2139</name>
</gene>
<dbReference type="GeneID" id="34239403"/>
<name>F0QAL0_PARA1</name>
<evidence type="ECO:0000313" key="2">
    <source>
        <dbReference type="EMBL" id="ADX46051.1"/>
    </source>
</evidence>
<proteinExistence type="predicted"/>
<dbReference type="GO" id="GO:0006355">
    <property type="term" value="P:regulation of DNA-templated transcription"/>
    <property type="evidence" value="ECO:0007669"/>
    <property type="project" value="TreeGrafter"/>
</dbReference>
<feature type="domain" description="DJ-1/PfpI" evidence="1">
    <location>
        <begin position="52"/>
        <end position="204"/>
    </location>
</feature>
<dbReference type="HOGENOM" id="CLU_000445_44_1_4"/>
<dbReference type="Proteomes" id="UP000002482">
    <property type="component" value="Chromosome"/>
</dbReference>
<dbReference type="InterPro" id="IPR002818">
    <property type="entry name" value="DJ-1/PfpI"/>
</dbReference>
<dbReference type="SUPFAM" id="SSF52317">
    <property type="entry name" value="Class I glutamine amidotransferase-like"/>
    <property type="match status" value="1"/>
</dbReference>
<dbReference type="RefSeq" id="WP_013594564.1">
    <property type="nucleotide sequence ID" value="NC_015138.1"/>
</dbReference>
<keyword evidence="3" id="KW-1185">Reference proteome</keyword>
<dbReference type="InterPro" id="IPR029062">
    <property type="entry name" value="Class_I_gatase-like"/>
</dbReference>
<evidence type="ECO:0000259" key="1">
    <source>
        <dbReference type="Pfam" id="PF01965"/>
    </source>
</evidence>
<dbReference type="Pfam" id="PF01965">
    <property type="entry name" value="DJ-1_PfpI"/>
    <property type="match status" value="1"/>
</dbReference>
<dbReference type="InterPro" id="IPR052158">
    <property type="entry name" value="INH-QAR"/>
</dbReference>
<dbReference type="AlphaFoldDB" id="F0QAL0"/>
<evidence type="ECO:0000313" key="3">
    <source>
        <dbReference type="Proteomes" id="UP000002482"/>
    </source>
</evidence>
<dbReference type="Gene3D" id="3.40.50.880">
    <property type="match status" value="1"/>
</dbReference>
<dbReference type="OrthoDB" id="9794896at2"/>
<accession>F0QAL0</accession>
<protein>
    <submittedName>
        <fullName evidence="2">ThiJ/PfpI domain-containing protein</fullName>
    </submittedName>
</protein>
<dbReference type="KEGG" id="aaa:Acav_2139"/>
<reference evidence="2" key="1">
    <citation type="submission" date="2011-02" db="EMBL/GenBank/DDBJ databases">
        <title>Complete sequence of Acidovorax avenae subsp. avenae ATCC 19860.</title>
        <authorList>
            <consortium name="US DOE Joint Genome Institute"/>
            <person name="Lucas S."/>
            <person name="Copeland A."/>
            <person name="Lapidus A."/>
            <person name="Cheng J.-F."/>
            <person name="Goodwin L."/>
            <person name="Pitluck S."/>
            <person name="Chertkov O."/>
            <person name="Held B."/>
            <person name="Detter J.C."/>
            <person name="Han C."/>
            <person name="Tapia R."/>
            <person name="Land M."/>
            <person name="Hauser L."/>
            <person name="Kyrpides N."/>
            <person name="Ivanova N."/>
            <person name="Ovchinnikova G."/>
            <person name="Pagani I."/>
            <person name="Gordon S."/>
            <person name="Woyke T."/>
        </authorList>
    </citation>
    <scope>NUCLEOTIDE SEQUENCE</scope>
    <source>
        <strain evidence="2">ATCC 19860</strain>
    </source>
</reference>